<sequence length="148" mass="16041">MNFTKTLIALGCVTLLGACQTVSQEGAQMGVRVEDANSPTARIMYDQVVILDKVLQNAKTGKIAIEGQGASRTSTGTLKVTVAVRNRTDFNQTLELRTSYFDSGFGPTEKPSGWTRLHLGPNGVGHYQESSMGTGNVAHYYVEVREAR</sequence>
<dbReference type="InterPro" id="IPR038483">
    <property type="entry name" value="YcfL-like_sf"/>
</dbReference>
<organism evidence="1 2">
    <name type="scientific">Massilia suwonensis</name>
    <dbReference type="NCBI Taxonomy" id="648895"/>
    <lineage>
        <taxon>Bacteria</taxon>
        <taxon>Pseudomonadati</taxon>
        <taxon>Pseudomonadota</taxon>
        <taxon>Betaproteobacteria</taxon>
        <taxon>Burkholderiales</taxon>
        <taxon>Oxalobacteraceae</taxon>
        <taxon>Telluria group</taxon>
        <taxon>Massilia</taxon>
    </lineage>
</organism>
<name>A0ABW0MNR8_9BURK</name>
<dbReference type="RefSeq" id="WP_379756223.1">
    <property type="nucleotide sequence ID" value="NZ_JBHSMR010000013.1"/>
</dbReference>
<keyword evidence="2" id="KW-1185">Reference proteome</keyword>
<evidence type="ECO:0000313" key="1">
    <source>
        <dbReference type="EMBL" id="MFC5479186.1"/>
    </source>
</evidence>
<dbReference type="Gene3D" id="2.60.40.3230">
    <property type="match status" value="1"/>
</dbReference>
<evidence type="ECO:0008006" key="3">
    <source>
        <dbReference type="Google" id="ProtNLM"/>
    </source>
</evidence>
<dbReference type="PROSITE" id="PS51257">
    <property type="entry name" value="PROKAR_LIPOPROTEIN"/>
    <property type="match status" value="1"/>
</dbReference>
<protein>
    <recommendedName>
        <fullName evidence="3">Lipoprotein</fullName>
    </recommendedName>
</protein>
<gene>
    <name evidence="1" type="ORF">ACFPQ5_13370</name>
</gene>
<evidence type="ECO:0000313" key="2">
    <source>
        <dbReference type="Proteomes" id="UP001596101"/>
    </source>
</evidence>
<accession>A0ABW0MNR8</accession>
<comment type="caution">
    <text evidence="1">The sequence shown here is derived from an EMBL/GenBank/DDBJ whole genome shotgun (WGS) entry which is preliminary data.</text>
</comment>
<dbReference type="EMBL" id="JBHSMR010000013">
    <property type="protein sequence ID" value="MFC5479186.1"/>
    <property type="molecule type" value="Genomic_DNA"/>
</dbReference>
<reference evidence="2" key="1">
    <citation type="journal article" date="2019" name="Int. J. Syst. Evol. Microbiol.">
        <title>The Global Catalogue of Microorganisms (GCM) 10K type strain sequencing project: providing services to taxonomists for standard genome sequencing and annotation.</title>
        <authorList>
            <consortium name="The Broad Institute Genomics Platform"/>
            <consortium name="The Broad Institute Genome Sequencing Center for Infectious Disease"/>
            <person name="Wu L."/>
            <person name="Ma J."/>
        </authorList>
    </citation>
    <scope>NUCLEOTIDE SEQUENCE [LARGE SCALE GENOMIC DNA]</scope>
    <source>
        <strain evidence="2">CCUG 43111</strain>
    </source>
</reference>
<proteinExistence type="predicted"/>
<dbReference type="Proteomes" id="UP001596101">
    <property type="component" value="Unassembled WGS sequence"/>
</dbReference>